<protein>
    <submittedName>
        <fullName evidence="2">DUF4097 family beta strand repeat-containing protein</fullName>
    </submittedName>
</protein>
<evidence type="ECO:0000259" key="1">
    <source>
        <dbReference type="Pfam" id="PF13349"/>
    </source>
</evidence>
<dbReference type="Proteomes" id="UP001612915">
    <property type="component" value="Unassembled WGS sequence"/>
</dbReference>
<proteinExistence type="predicted"/>
<dbReference type="InterPro" id="IPR025164">
    <property type="entry name" value="Toastrack_DUF4097"/>
</dbReference>
<name>A0ABW8ASZ0_9ACTN</name>
<dbReference type="Pfam" id="PF13349">
    <property type="entry name" value="DUF4097"/>
    <property type="match status" value="1"/>
</dbReference>
<dbReference type="RefSeq" id="WP_398283435.1">
    <property type="nucleotide sequence ID" value="NZ_JBITLV010000006.1"/>
</dbReference>
<evidence type="ECO:0000313" key="3">
    <source>
        <dbReference type="Proteomes" id="UP001612915"/>
    </source>
</evidence>
<keyword evidence="3" id="KW-1185">Reference proteome</keyword>
<feature type="domain" description="DUF4097" evidence="1">
    <location>
        <begin position="19"/>
        <end position="190"/>
    </location>
</feature>
<dbReference type="EMBL" id="JBITLV010000006">
    <property type="protein sequence ID" value="MFI7589088.1"/>
    <property type="molecule type" value="Genomic_DNA"/>
</dbReference>
<comment type="caution">
    <text evidence="2">The sequence shown here is derived from an EMBL/GenBank/DDBJ whole genome shotgun (WGS) entry which is preliminary data.</text>
</comment>
<evidence type="ECO:0000313" key="2">
    <source>
        <dbReference type="EMBL" id="MFI7589088.1"/>
    </source>
</evidence>
<organism evidence="2 3">
    <name type="scientific">Spongisporangium articulatum</name>
    <dbReference type="NCBI Taxonomy" id="3362603"/>
    <lineage>
        <taxon>Bacteria</taxon>
        <taxon>Bacillati</taxon>
        <taxon>Actinomycetota</taxon>
        <taxon>Actinomycetes</taxon>
        <taxon>Kineosporiales</taxon>
        <taxon>Kineosporiaceae</taxon>
        <taxon>Spongisporangium</taxon>
    </lineage>
</organism>
<reference evidence="2 3" key="1">
    <citation type="submission" date="2024-10" db="EMBL/GenBank/DDBJ databases">
        <title>The Natural Products Discovery Center: Release of the First 8490 Sequenced Strains for Exploring Actinobacteria Biosynthetic Diversity.</title>
        <authorList>
            <person name="Kalkreuter E."/>
            <person name="Kautsar S.A."/>
            <person name="Yang D."/>
            <person name="Bader C.D."/>
            <person name="Teijaro C.N."/>
            <person name="Fluegel L."/>
            <person name="Davis C.M."/>
            <person name="Simpson J.R."/>
            <person name="Lauterbach L."/>
            <person name="Steele A.D."/>
            <person name="Gui C."/>
            <person name="Meng S."/>
            <person name="Li G."/>
            <person name="Viehrig K."/>
            <person name="Ye F."/>
            <person name="Su P."/>
            <person name="Kiefer A.F."/>
            <person name="Nichols A."/>
            <person name="Cepeda A.J."/>
            <person name="Yan W."/>
            <person name="Fan B."/>
            <person name="Jiang Y."/>
            <person name="Adhikari A."/>
            <person name="Zheng C.-J."/>
            <person name="Schuster L."/>
            <person name="Cowan T.M."/>
            <person name="Smanski M.J."/>
            <person name="Chevrette M.G."/>
            <person name="De Carvalho L.P.S."/>
            <person name="Shen B."/>
        </authorList>
    </citation>
    <scope>NUCLEOTIDE SEQUENCE [LARGE SCALE GENOMIC DNA]</scope>
    <source>
        <strain evidence="2 3">NPDC049639</strain>
    </source>
</reference>
<accession>A0ABW8ASZ0</accession>
<gene>
    <name evidence="2" type="ORF">ACIB24_18655</name>
</gene>
<sequence length="279" mass="28054">MPTYTTPSPVLASLELGVATVSVTATDAAESTVEVLPSDPGRDGDRRAAEQTTVAFVGGRITVRGPKARGLFGRPGSVEVIIQVPTGSRLSAESQVGPIRTVGRLGECRVRSGSGDIRLEDVGALDALTGNGLVEVRSVTGDATVRSGNGRVQLGPVTGNVVVKTGAGDSQVGDVGGDLRAASGYGDIVAGSVRGSVTASSGFGAVRVGGLSHGHASLKTGKGDIEFGLVAGTAASLDVHTGFGRLRNALDEVSGPDGSDRVVQVQARTGFGDVVVRRA</sequence>